<proteinExistence type="predicted"/>
<dbReference type="InterPro" id="IPR036397">
    <property type="entry name" value="RNaseH_sf"/>
</dbReference>
<dbReference type="PANTHER" id="PTHR30231">
    <property type="entry name" value="DNA POLYMERASE III SUBUNIT EPSILON"/>
    <property type="match status" value="1"/>
</dbReference>
<dbReference type="InterPro" id="IPR012337">
    <property type="entry name" value="RNaseH-like_sf"/>
</dbReference>
<evidence type="ECO:0000313" key="5">
    <source>
        <dbReference type="EMBL" id="EWS79713.1"/>
    </source>
</evidence>
<name>Z9JNX5_9MICO</name>
<dbReference type="PATRIC" id="fig|396014.3.peg.3456"/>
<keyword evidence="1" id="KW-0540">Nuclease</keyword>
<dbReference type="GO" id="GO:0008408">
    <property type="term" value="F:3'-5' exonuclease activity"/>
    <property type="evidence" value="ECO:0007669"/>
    <property type="project" value="TreeGrafter"/>
</dbReference>
<dbReference type="CDD" id="cd06127">
    <property type="entry name" value="DEDDh"/>
    <property type="match status" value="1"/>
</dbReference>
<feature type="domain" description="Exonuclease" evidence="4">
    <location>
        <begin position="43"/>
        <end position="214"/>
    </location>
</feature>
<dbReference type="PANTHER" id="PTHR30231:SF4">
    <property type="entry name" value="PROTEIN NEN2"/>
    <property type="match status" value="1"/>
</dbReference>
<dbReference type="GO" id="GO:0003676">
    <property type="term" value="F:nucleic acid binding"/>
    <property type="evidence" value="ECO:0007669"/>
    <property type="project" value="InterPro"/>
</dbReference>
<dbReference type="SMART" id="SM00479">
    <property type="entry name" value="EXOIII"/>
    <property type="match status" value="1"/>
</dbReference>
<sequence length="225" mass="25348">MSSLPALERRRRRALERGRVPAPLLPLLSRPWPRASQDVRDVRFLAVDLETTGLDPETDRILSIGWVPVEEGRIRLGRAGYAVVRHEEVARTEAVLVHGLTREVLARGAPLETVLAALMPELAGSVLVAHESSIERGFLGRACERAWGLRPEVPVLDTVRVERSLASFRRESRDLRLPALRERYRLPPHRAHHALSDAVAAAEVMLCQWREISGSRTTRLRRVLV</sequence>
<dbReference type="eggNOG" id="COG0847">
    <property type="taxonomic scope" value="Bacteria"/>
</dbReference>
<accession>Z9JNX5</accession>
<protein>
    <submittedName>
        <fullName evidence="5">DNA polymerase III subunit epsilon</fullName>
    </submittedName>
</protein>
<dbReference type="Pfam" id="PF00929">
    <property type="entry name" value="RNase_T"/>
    <property type="match status" value="1"/>
</dbReference>
<gene>
    <name evidence="5" type="ORF">BF93_09800</name>
</gene>
<keyword evidence="6" id="KW-1185">Reference proteome</keyword>
<organism evidence="5 6">
    <name type="scientific">Brachybacterium phenoliresistens</name>
    <dbReference type="NCBI Taxonomy" id="396014"/>
    <lineage>
        <taxon>Bacteria</taxon>
        <taxon>Bacillati</taxon>
        <taxon>Actinomycetota</taxon>
        <taxon>Actinomycetes</taxon>
        <taxon>Micrococcales</taxon>
        <taxon>Dermabacteraceae</taxon>
        <taxon>Brachybacterium</taxon>
    </lineage>
</organism>
<dbReference type="SUPFAM" id="SSF53098">
    <property type="entry name" value="Ribonuclease H-like"/>
    <property type="match status" value="1"/>
</dbReference>
<evidence type="ECO:0000256" key="1">
    <source>
        <dbReference type="ARBA" id="ARBA00022722"/>
    </source>
</evidence>
<dbReference type="GO" id="GO:0005829">
    <property type="term" value="C:cytosol"/>
    <property type="evidence" value="ECO:0007669"/>
    <property type="project" value="TreeGrafter"/>
</dbReference>
<dbReference type="InterPro" id="IPR013520">
    <property type="entry name" value="Ribonucl_H"/>
</dbReference>
<evidence type="ECO:0000259" key="4">
    <source>
        <dbReference type="SMART" id="SM00479"/>
    </source>
</evidence>
<dbReference type="Gene3D" id="3.30.420.10">
    <property type="entry name" value="Ribonuclease H-like superfamily/Ribonuclease H"/>
    <property type="match status" value="1"/>
</dbReference>
<evidence type="ECO:0000256" key="2">
    <source>
        <dbReference type="ARBA" id="ARBA00022801"/>
    </source>
</evidence>
<dbReference type="STRING" id="396014.BF93_09800"/>
<evidence type="ECO:0000256" key="3">
    <source>
        <dbReference type="ARBA" id="ARBA00022839"/>
    </source>
</evidence>
<comment type="caution">
    <text evidence="5">The sequence shown here is derived from an EMBL/GenBank/DDBJ whole genome shotgun (WGS) entry which is preliminary data.</text>
</comment>
<keyword evidence="2" id="KW-0378">Hydrolase</keyword>
<dbReference type="AlphaFoldDB" id="Z9JNX5"/>
<dbReference type="RefSeq" id="WP_038374389.1">
    <property type="nucleotide sequence ID" value="NZ_BAAAOW010000001.1"/>
</dbReference>
<dbReference type="EMBL" id="JDYK01000026">
    <property type="protein sequence ID" value="EWS79713.1"/>
    <property type="molecule type" value="Genomic_DNA"/>
</dbReference>
<evidence type="ECO:0000313" key="6">
    <source>
        <dbReference type="Proteomes" id="UP000023067"/>
    </source>
</evidence>
<dbReference type="Proteomes" id="UP000023067">
    <property type="component" value="Unassembled WGS sequence"/>
</dbReference>
<dbReference type="OrthoDB" id="190275at2"/>
<dbReference type="HOGENOM" id="CLU_047806_9_0_11"/>
<keyword evidence="3" id="KW-0269">Exonuclease</keyword>
<reference evidence="5 6" key="1">
    <citation type="submission" date="2014-02" db="EMBL/GenBank/DDBJ databases">
        <title>Genome sequence of Brachybacterium phenoliresistens strain W13A50.</title>
        <authorList>
            <person name="Wang X."/>
        </authorList>
    </citation>
    <scope>NUCLEOTIDE SEQUENCE [LARGE SCALE GENOMIC DNA]</scope>
    <source>
        <strain evidence="5 6">W13A50</strain>
    </source>
</reference>